<dbReference type="PROSITE" id="PS51350">
    <property type="entry name" value="PTS_HPR_DOM"/>
    <property type="match status" value="1"/>
</dbReference>
<evidence type="ECO:0000313" key="6">
    <source>
        <dbReference type="EMBL" id="TQV72877.1"/>
    </source>
</evidence>
<comment type="caution">
    <text evidence="6">The sequence shown here is derived from an EMBL/GenBank/DDBJ whole genome shotgun (WGS) entry which is preliminary data.</text>
</comment>
<dbReference type="OrthoDB" id="9798965at2"/>
<dbReference type="Proteomes" id="UP000317839">
    <property type="component" value="Unassembled WGS sequence"/>
</dbReference>
<dbReference type="InterPro" id="IPR000032">
    <property type="entry name" value="HPr-like"/>
</dbReference>
<evidence type="ECO:0000256" key="2">
    <source>
        <dbReference type="ARBA" id="ARBA00010736"/>
    </source>
</evidence>
<reference evidence="6 7" key="1">
    <citation type="submission" date="2019-06" db="EMBL/GenBank/DDBJ databases">
        <title>Draft genome of Aliikangiella marina GYP-15.</title>
        <authorList>
            <person name="Wang G."/>
        </authorList>
    </citation>
    <scope>NUCLEOTIDE SEQUENCE [LARGE SCALE GENOMIC DNA]</scope>
    <source>
        <strain evidence="6 7">GYP-15</strain>
    </source>
</reference>
<dbReference type="PANTHER" id="PTHR33705">
    <property type="entry name" value="PHOSPHOCARRIER PROTEIN HPR"/>
    <property type="match status" value="1"/>
</dbReference>
<evidence type="ECO:0000256" key="3">
    <source>
        <dbReference type="ARBA" id="ARBA00022490"/>
    </source>
</evidence>
<dbReference type="GO" id="GO:0005737">
    <property type="term" value="C:cytoplasm"/>
    <property type="evidence" value="ECO:0007669"/>
    <property type="project" value="UniProtKB-SubCell"/>
</dbReference>
<dbReference type="NCBIfam" id="TIGR01003">
    <property type="entry name" value="PTS_HPr_family"/>
    <property type="match status" value="1"/>
</dbReference>
<dbReference type="Gene3D" id="3.30.1340.10">
    <property type="entry name" value="HPr-like"/>
    <property type="match status" value="1"/>
</dbReference>
<evidence type="ECO:0000259" key="5">
    <source>
        <dbReference type="PROSITE" id="PS51350"/>
    </source>
</evidence>
<dbReference type="InterPro" id="IPR035895">
    <property type="entry name" value="HPr-like_sf"/>
</dbReference>
<dbReference type="InterPro" id="IPR050399">
    <property type="entry name" value="HPr"/>
</dbReference>
<organism evidence="6 7">
    <name type="scientific">Aliikangiella marina</name>
    <dbReference type="NCBI Taxonomy" id="1712262"/>
    <lineage>
        <taxon>Bacteria</taxon>
        <taxon>Pseudomonadati</taxon>
        <taxon>Pseudomonadota</taxon>
        <taxon>Gammaproteobacteria</taxon>
        <taxon>Oceanospirillales</taxon>
        <taxon>Pleioneaceae</taxon>
        <taxon>Aliikangiella</taxon>
    </lineage>
</organism>
<dbReference type="PROSITE" id="PS00369">
    <property type="entry name" value="PTS_HPR_HIS"/>
    <property type="match status" value="1"/>
</dbReference>
<dbReference type="AlphaFoldDB" id="A0A545T6M5"/>
<comment type="similarity">
    <text evidence="2">Belongs to the HPr family.</text>
</comment>
<name>A0A545T6M5_9GAMM</name>
<protein>
    <submittedName>
        <fullName evidence="6">HPr family phosphocarrier protein</fullName>
    </submittedName>
</protein>
<feature type="domain" description="HPr" evidence="5">
    <location>
        <begin position="1"/>
        <end position="87"/>
    </location>
</feature>
<keyword evidence="7" id="KW-1185">Reference proteome</keyword>
<sequence length="87" mass="9288">MGSFLCEVTNQKGMHARAAAKIVALVDQYECEVTLTHQGRSAPGNSLIKLLTLNAPKGSVIKVECYGADAAEFSLAIKDLFNQGFGE</sequence>
<evidence type="ECO:0000256" key="1">
    <source>
        <dbReference type="ARBA" id="ARBA00004496"/>
    </source>
</evidence>
<comment type="subcellular location">
    <subcellularLocation>
        <location evidence="1">Cytoplasm</location>
    </subcellularLocation>
</comment>
<keyword evidence="3" id="KW-0963">Cytoplasm</keyword>
<evidence type="ECO:0000256" key="4">
    <source>
        <dbReference type="ARBA" id="ARBA00022683"/>
    </source>
</evidence>
<dbReference type="PANTHER" id="PTHR33705:SF2">
    <property type="entry name" value="PHOSPHOCARRIER PROTEIN NPR"/>
    <property type="match status" value="1"/>
</dbReference>
<dbReference type="InterPro" id="IPR001020">
    <property type="entry name" value="PTS_HPr_His_P_site"/>
</dbReference>
<dbReference type="GO" id="GO:0009401">
    <property type="term" value="P:phosphoenolpyruvate-dependent sugar phosphotransferase system"/>
    <property type="evidence" value="ECO:0007669"/>
    <property type="project" value="UniProtKB-KW"/>
</dbReference>
<evidence type="ECO:0000313" key="7">
    <source>
        <dbReference type="Proteomes" id="UP000317839"/>
    </source>
</evidence>
<keyword evidence="4" id="KW-0598">Phosphotransferase system</keyword>
<gene>
    <name evidence="6" type="ORF">FLL45_15540</name>
</gene>
<dbReference type="RefSeq" id="WP_142943005.1">
    <property type="nucleotide sequence ID" value="NZ_VIKR01000004.1"/>
</dbReference>
<dbReference type="PRINTS" id="PR00107">
    <property type="entry name" value="PHOSPHOCPHPR"/>
</dbReference>
<accession>A0A545T6M5</accession>
<dbReference type="SUPFAM" id="SSF55594">
    <property type="entry name" value="HPr-like"/>
    <property type="match status" value="1"/>
</dbReference>
<dbReference type="EMBL" id="VIKR01000004">
    <property type="protein sequence ID" value="TQV72877.1"/>
    <property type="molecule type" value="Genomic_DNA"/>
</dbReference>
<proteinExistence type="inferred from homology"/>
<dbReference type="Pfam" id="PF00381">
    <property type="entry name" value="PTS-HPr"/>
    <property type="match status" value="1"/>
</dbReference>